<dbReference type="InterPro" id="IPR003673">
    <property type="entry name" value="CoA-Trfase_fam_III"/>
</dbReference>
<proteinExistence type="predicted"/>
<sequence length="400" mass="42959">MIEGMKVLSFSHFVQGPAASQYLADLGADVTKVEPPAGSWERRTGSAGIRLGDQSVTFLSVNRNKKSIAVDLKHPDAIRVLRPLIERCDVVMENYRGGALEKLGLGYDAVRAFKPDIIYASATGWGSSGPMAGRPGVDLLVQARSGLVSVTGDGDGHATAAGTPVVDHHGAALLAMGVLAAYVRRLVTGQGTRVQSSLLAAGLDLQAESLALYYSGGKSRADIRRPGALATWFIDPPYGIYRLRDAHAAIALSGTMDDFAAALGSTELAAFDQRARRDHREQYTRILELTLAAWTYQELAARLEPLGFWIERVADYDDVREDAQVAEEGLLMDIPVGDARATVLSHPVRYDGALPPLRTPPPRLGEHTRPLLREAGFGVAEIDELIGSRVVIADDEAARG</sequence>
<dbReference type="InterPro" id="IPR050483">
    <property type="entry name" value="CoA-transferase_III_domain"/>
</dbReference>
<dbReference type="InterPro" id="IPR023606">
    <property type="entry name" value="CoA-Trfase_III_dom_1_sf"/>
</dbReference>
<evidence type="ECO:0000256" key="1">
    <source>
        <dbReference type="ARBA" id="ARBA00022679"/>
    </source>
</evidence>
<accession>A0A0X3XBL8</accession>
<dbReference type="RefSeq" id="WP_059142248.1">
    <property type="nucleotide sequence ID" value="NZ_LLZJ01000017.1"/>
</dbReference>
<dbReference type="GeneID" id="97436722"/>
<reference evidence="3" key="1">
    <citation type="submission" date="2015-10" db="EMBL/GenBank/DDBJ databases">
        <authorList>
            <person name="Ju K.-S."/>
            <person name="Doroghazi J.R."/>
            <person name="Metcalf W.W."/>
        </authorList>
    </citation>
    <scope>NUCLEOTIDE SEQUENCE [LARGE SCALE GENOMIC DNA]</scope>
    <source>
        <strain evidence="3">NRRL F-8817</strain>
    </source>
</reference>
<evidence type="ECO:0008006" key="4">
    <source>
        <dbReference type="Google" id="ProtNLM"/>
    </source>
</evidence>
<dbReference type="OrthoDB" id="9797653at2"/>
<evidence type="ECO:0000313" key="2">
    <source>
        <dbReference type="EMBL" id="KUL66404.1"/>
    </source>
</evidence>
<dbReference type="AlphaFoldDB" id="A0A0X3XBL8"/>
<dbReference type="PANTHER" id="PTHR48207">
    <property type="entry name" value="SUCCINATE--HYDROXYMETHYLGLUTARATE COA-TRANSFERASE"/>
    <property type="match status" value="1"/>
</dbReference>
<dbReference type="Gene3D" id="3.40.50.10540">
    <property type="entry name" value="Crotonobetainyl-coa:carnitine coa-transferase, domain 1"/>
    <property type="match status" value="1"/>
</dbReference>
<gene>
    <name evidence="2" type="ORF">ADL28_03500</name>
</gene>
<dbReference type="InterPro" id="IPR044855">
    <property type="entry name" value="CoA-Trfase_III_dom3_sf"/>
</dbReference>
<evidence type="ECO:0000313" key="3">
    <source>
        <dbReference type="Proteomes" id="UP000053413"/>
    </source>
</evidence>
<dbReference type="Pfam" id="PF02515">
    <property type="entry name" value="CoA_transf_3"/>
    <property type="match status" value="1"/>
</dbReference>
<dbReference type="Proteomes" id="UP000053413">
    <property type="component" value="Unassembled WGS sequence"/>
</dbReference>
<protein>
    <recommendedName>
        <fullName evidence="4">CoA transferase</fullName>
    </recommendedName>
</protein>
<dbReference type="Gene3D" id="3.30.1540.10">
    <property type="entry name" value="formyl-coa transferase, domain 3"/>
    <property type="match status" value="1"/>
</dbReference>
<dbReference type="SUPFAM" id="SSF89796">
    <property type="entry name" value="CoA-transferase family III (CaiB/BaiF)"/>
    <property type="match status" value="1"/>
</dbReference>
<dbReference type="GO" id="GO:0008410">
    <property type="term" value="F:CoA-transferase activity"/>
    <property type="evidence" value="ECO:0007669"/>
    <property type="project" value="TreeGrafter"/>
</dbReference>
<name>A0A0X3XBL8_STRVO</name>
<organism evidence="2 3">
    <name type="scientific">Streptomyces violaceusniger</name>
    <dbReference type="NCBI Taxonomy" id="68280"/>
    <lineage>
        <taxon>Bacteria</taxon>
        <taxon>Bacillati</taxon>
        <taxon>Actinomycetota</taxon>
        <taxon>Actinomycetes</taxon>
        <taxon>Kitasatosporales</taxon>
        <taxon>Streptomycetaceae</taxon>
        <taxon>Streptomyces</taxon>
        <taxon>Streptomyces violaceusniger group</taxon>
    </lineage>
</organism>
<dbReference type="EMBL" id="LLZJ01000017">
    <property type="protein sequence ID" value="KUL66404.1"/>
    <property type="molecule type" value="Genomic_DNA"/>
</dbReference>
<dbReference type="PANTHER" id="PTHR48207:SF4">
    <property type="entry name" value="BLL6097 PROTEIN"/>
    <property type="match status" value="1"/>
</dbReference>
<keyword evidence="1" id="KW-0808">Transferase</keyword>
<comment type="caution">
    <text evidence="2">The sequence shown here is derived from an EMBL/GenBank/DDBJ whole genome shotgun (WGS) entry which is preliminary data.</text>
</comment>